<reference evidence="2" key="1">
    <citation type="submission" date="2023-10" db="EMBL/GenBank/DDBJ databases">
        <title>Genome assembly of Pristionchus species.</title>
        <authorList>
            <person name="Yoshida K."/>
            <person name="Sommer R.J."/>
        </authorList>
    </citation>
    <scope>NUCLEOTIDE SEQUENCE</scope>
    <source>
        <strain evidence="2">RS5133</strain>
    </source>
</reference>
<dbReference type="SUPFAM" id="SSF81383">
    <property type="entry name" value="F-box domain"/>
    <property type="match status" value="1"/>
</dbReference>
<dbReference type="Gene3D" id="1.20.1280.50">
    <property type="match status" value="1"/>
</dbReference>
<name>A0AAV5VT74_9BILA</name>
<keyword evidence="3" id="KW-1185">Reference proteome</keyword>
<accession>A0AAV5VT74</accession>
<dbReference type="Pfam" id="PF00646">
    <property type="entry name" value="F-box"/>
    <property type="match status" value="1"/>
</dbReference>
<gene>
    <name evidence="2" type="ORF">PFISCL1PPCAC_12860</name>
</gene>
<dbReference type="AlphaFoldDB" id="A0AAV5VT74"/>
<dbReference type="InterPro" id="IPR001810">
    <property type="entry name" value="F-box_dom"/>
</dbReference>
<evidence type="ECO:0000313" key="3">
    <source>
        <dbReference type="Proteomes" id="UP001432322"/>
    </source>
</evidence>
<evidence type="ECO:0000259" key="1">
    <source>
        <dbReference type="Pfam" id="PF00646"/>
    </source>
</evidence>
<feature type="non-terminal residue" evidence="2">
    <location>
        <position position="1"/>
    </location>
</feature>
<evidence type="ECO:0000313" key="2">
    <source>
        <dbReference type="EMBL" id="GMT21563.1"/>
    </source>
</evidence>
<dbReference type="Proteomes" id="UP001432322">
    <property type="component" value="Unassembled WGS sequence"/>
</dbReference>
<sequence length="389" mass="43346">FEAVANQQHSQLVSPLIQTSIDKMEIQRSLSTLPLDVLIHIVSFLPLPDRVGCRSVARSLLHAEYNQPLVNVSEVALHRSAPAELALFAERAANSHEGPLLACLSGRGPLPKQWLHQGAQYRDRELTTIAHHHIWCWEEARLGRAAGALAELASSARIDVLKLNQLTLTDAVSDELQLSLAHASVGTLFATINCRLNESEKLDWFIQVPSRGLTLYTRRKHADSTFPFSEEFLRSATARLERITLHAKSDRGSTAETTDVVSDSLLLSLLSDRCSCLRLLFCCTSLTAAGVLTVIQHLRSLPGTRGFTVYAKSEVTDHLLQLLQLRPDGPGRALERPQSALDSRREQIVIKDLWMETVYREIRYLHVGGDVNYCTIDDSETSFFKPIAK</sequence>
<feature type="domain" description="F-box" evidence="1">
    <location>
        <begin position="30"/>
        <end position="60"/>
    </location>
</feature>
<organism evidence="2 3">
    <name type="scientific">Pristionchus fissidentatus</name>
    <dbReference type="NCBI Taxonomy" id="1538716"/>
    <lineage>
        <taxon>Eukaryota</taxon>
        <taxon>Metazoa</taxon>
        <taxon>Ecdysozoa</taxon>
        <taxon>Nematoda</taxon>
        <taxon>Chromadorea</taxon>
        <taxon>Rhabditida</taxon>
        <taxon>Rhabditina</taxon>
        <taxon>Diplogasteromorpha</taxon>
        <taxon>Diplogasteroidea</taxon>
        <taxon>Neodiplogasteridae</taxon>
        <taxon>Pristionchus</taxon>
    </lineage>
</organism>
<comment type="caution">
    <text evidence="2">The sequence shown here is derived from an EMBL/GenBank/DDBJ whole genome shotgun (WGS) entry which is preliminary data.</text>
</comment>
<dbReference type="InterPro" id="IPR036047">
    <property type="entry name" value="F-box-like_dom_sf"/>
</dbReference>
<dbReference type="EMBL" id="BTSY01000004">
    <property type="protein sequence ID" value="GMT21563.1"/>
    <property type="molecule type" value="Genomic_DNA"/>
</dbReference>
<proteinExistence type="predicted"/>
<protein>
    <recommendedName>
        <fullName evidence="1">F-box domain-containing protein</fullName>
    </recommendedName>
</protein>